<evidence type="ECO:0000259" key="4">
    <source>
        <dbReference type="Pfam" id="PF01494"/>
    </source>
</evidence>
<dbReference type="Gene3D" id="3.30.9.10">
    <property type="entry name" value="D-Amino Acid Oxidase, subunit A, domain 2"/>
    <property type="match status" value="1"/>
</dbReference>
<dbReference type="Gene3D" id="3.40.30.120">
    <property type="match status" value="1"/>
</dbReference>
<dbReference type="InterPro" id="IPR036188">
    <property type="entry name" value="FAD/NAD-bd_sf"/>
</dbReference>
<comment type="caution">
    <text evidence="5">The sequence shown here is derived from an EMBL/GenBank/DDBJ whole genome shotgun (WGS) entry which is preliminary data.</text>
</comment>
<dbReference type="Pfam" id="PF01494">
    <property type="entry name" value="FAD_binding_3"/>
    <property type="match status" value="1"/>
</dbReference>
<comment type="cofactor">
    <cofactor evidence="1">
        <name>FAD</name>
        <dbReference type="ChEBI" id="CHEBI:57692"/>
    </cofactor>
</comment>
<dbReference type="PANTHER" id="PTHR43004:SF19">
    <property type="entry name" value="BINDING MONOOXYGENASE, PUTATIVE (JCVI)-RELATED"/>
    <property type="match status" value="1"/>
</dbReference>
<proteinExistence type="predicted"/>
<accession>A0ABX0TZ35</accession>
<evidence type="ECO:0000313" key="6">
    <source>
        <dbReference type="Proteomes" id="UP000727456"/>
    </source>
</evidence>
<dbReference type="PANTHER" id="PTHR43004">
    <property type="entry name" value="TRK SYSTEM POTASSIUM UPTAKE PROTEIN"/>
    <property type="match status" value="1"/>
</dbReference>
<dbReference type="EMBL" id="JAAOZC010000015">
    <property type="protein sequence ID" value="NIJ09630.1"/>
    <property type="molecule type" value="Genomic_DNA"/>
</dbReference>
<feature type="domain" description="FAD-binding" evidence="4">
    <location>
        <begin position="9"/>
        <end position="373"/>
    </location>
</feature>
<dbReference type="RefSeq" id="WP_167075441.1">
    <property type="nucleotide sequence ID" value="NZ_JAAOZC010000015.1"/>
</dbReference>
<dbReference type="InterPro" id="IPR002938">
    <property type="entry name" value="FAD-bd"/>
</dbReference>
<keyword evidence="6" id="KW-1185">Reference proteome</keyword>
<organism evidence="5 6">
    <name type="scientific">Sphingomonas vulcanisoli</name>
    <dbReference type="NCBI Taxonomy" id="1658060"/>
    <lineage>
        <taxon>Bacteria</taxon>
        <taxon>Pseudomonadati</taxon>
        <taxon>Pseudomonadota</taxon>
        <taxon>Alphaproteobacteria</taxon>
        <taxon>Sphingomonadales</taxon>
        <taxon>Sphingomonadaceae</taxon>
        <taxon>Sphingomonas</taxon>
    </lineage>
</organism>
<evidence type="ECO:0000256" key="2">
    <source>
        <dbReference type="ARBA" id="ARBA00022630"/>
    </source>
</evidence>
<dbReference type="SUPFAM" id="SSF51905">
    <property type="entry name" value="FAD/NAD(P)-binding domain"/>
    <property type="match status" value="1"/>
</dbReference>
<keyword evidence="2" id="KW-0285">Flavoprotein</keyword>
<gene>
    <name evidence="5" type="ORF">FHS31_003267</name>
</gene>
<dbReference type="Proteomes" id="UP000727456">
    <property type="component" value="Unassembled WGS sequence"/>
</dbReference>
<name>A0ABX0TZ35_9SPHN</name>
<dbReference type="NCBIfam" id="NF004780">
    <property type="entry name" value="PRK06126.1"/>
    <property type="match status" value="1"/>
</dbReference>
<evidence type="ECO:0000256" key="3">
    <source>
        <dbReference type="ARBA" id="ARBA00022827"/>
    </source>
</evidence>
<protein>
    <submittedName>
        <fullName evidence="5">2-polyprenyl-6-methoxyphenol hydroxylase-like FAD-dependent oxidoreductase</fullName>
    </submittedName>
</protein>
<dbReference type="Gene3D" id="3.50.50.60">
    <property type="entry name" value="FAD/NAD(P)-binding domain"/>
    <property type="match status" value="1"/>
</dbReference>
<keyword evidence="3" id="KW-0274">FAD</keyword>
<sequence length="567" mass="60705">MQNAEVTSPVLIVGGGPFGLMCSIELSRRGIASYLVDADLGTARNPQANATQARTMEHFRRLGFSEEIRQAGLPHDYPTDIAYFTRYVGHELARFALPASRDATTAIKSLSGSWSAAELPHRVSQKFVEQVLRRHAEAGPLASLNFGCRLEEFTQVGDKVSASVTDVASGERRSITADYLIGGDGARSAIRKALGISLAGETGVTRDFFGGKMVAVYLRAPDFYATVPHGKAWMYVAFNPQRRSWLAAVNGVDEFALHTQLKPGEDQTISAERGKELFAQVTGRAIDIEVLAVDTWTAGHALVADRFRDGKVFIGGDAAHLFTPAGGLGYNTAVEDAVNLCWKLAATLNGTAGPDLLDSYEIERRKLAIRNTDYARQLADSLGCFVPGPAIETDTAEGEAARAHAGTYLNAHARREFNIPGITFGGRYDGSPVIVPDGETPPVDAMDVYVPSAVPGGRVPHFWLEDGRSLFDLFGFDWTLLAIDADAGDVAAFRTASADRGIALELVEIAMPEAKALFGAKLVLIRPDQIIAWRQTEAPVDPVAVFDAVLGGAVHHAIAAGPLCGAA</sequence>
<dbReference type="Pfam" id="PF21274">
    <property type="entry name" value="Rng_hyd_C"/>
    <property type="match status" value="1"/>
</dbReference>
<reference evidence="5 6" key="1">
    <citation type="submission" date="2020-03" db="EMBL/GenBank/DDBJ databases">
        <title>Genomic Encyclopedia of Type Strains, Phase III (KMG-III): the genomes of soil and plant-associated and newly described type strains.</title>
        <authorList>
            <person name="Whitman W."/>
        </authorList>
    </citation>
    <scope>NUCLEOTIDE SEQUENCE [LARGE SCALE GENOMIC DNA]</scope>
    <source>
        <strain evidence="5 6">CECT 8804</strain>
    </source>
</reference>
<evidence type="ECO:0000313" key="5">
    <source>
        <dbReference type="EMBL" id="NIJ09630.1"/>
    </source>
</evidence>
<dbReference type="PRINTS" id="PR00420">
    <property type="entry name" value="RNGMNOXGNASE"/>
</dbReference>
<dbReference type="InterPro" id="IPR050641">
    <property type="entry name" value="RIFMO-like"/>
</dbReference>
<evidence type="ECO:0000256" key="1">
    <source>
        <dbReference type="ARBA" id="ARBA00001974"/>
    </source>
</evidence>